<keyword evidence="6" id="KW-0456">Lyase</keyword>
<evidence type="ECO:0000256" key="8">
    <source>
        <dbReference type="ARBA" id="ARBA00031427"/>
    </source>
</evidence>
<evidence type="ECO:0000313" key="12">
    <source>
        <dbReference type="Proteomes" id="UP000002484"/>
    </source>
</evidence>
<dbReference type="GO" id="GO:0006567">
    <property type="term" value="P:L-threonine catabolic process"/>
    <property type="evidence" value="ECO:0007669"/>
    <property type="project" value="TreeGrafter"/>
</dbReference>
<dbReference type="InterPro" id="IPR036052">
    <property type="entry name" value="TrpB-like_PALP_sf"/>
</dbReference>
<protein>
    <recommendedName>
        <fullName evidence="4">threonine ammonia-lyase</fullName>
        <ecNumber evidence="4">4.3.1.19</ecNumber>
    </recommendedName>
    <alternativeName>
        <fullName evidence="8">Threonine deaminase</fullName>
    </alternativeName>
</protein>
<dbReference type="InParanoid" id="E3J370"/>
<dbReference type="GO" id="GO:0030170">
    <property type="term" value="F:pyridoxal phosphate binding"/>
    <property type="evidence" value="ECO:0007669"/>
    <property type="project" value="InterPro"/>
</dbReference>
<comment type="function">
    <text evidence="7">Catalyzes the anaerobic formation of alpha-ketobutyrate and ammonia from threonine in a two-step reaction. The first step involved a dehydration of threonine and a production of enamine intermediates (aminocrotonate), which tautomerizes to its imine form (iminobutyrate). Both intermediates are unstable and short-lived. The second step is the nonenzymatic hydrolysis of the enamine/imine intermediates to form 2-ketobutyrate and free ammonia. In the low water environment of the cell, the second step is accelerated by RidA.</text>
</comment>
<organism evidence="11 12">
    <name type="scientific">Pseudofrankia inefficax (strain DSM 45817 / CECT 9037 / DDB 130130 / EuI1c)</name>
    <name type="common">Frankia inefficax</name>
    <dbReference type="NCBI Taxonomy" id="298654"/>
    <lineage>
        <taxon>Bacteria</taxon>
        <taxon>Bacillati</taxon>
        <taxon>Actinomycetota</taxon>
        <taxon>Actinomycetes</taxon>
        <taxon>Frankiales</taxon>
        <taxon>Frankiaceae</taxon>
        <taxon>Pseudofrankia</taxon>
    </lineage>
</organism>
<dbReference type="EMBL" id="CP002299">
    <property type="protein sequence ID" value="ADP84167.1"/>
    <property type="molecule type" value="Genomic_DNA"/>
</dbReference>
<dbReference type="AlphaFoldDB" id="E3J370"/>
<feature type="compositionally biased region" description="Polar residues" evidence="9">
    <location>
        <begin position="1"/>
        <end position="16"/>
    </location>
</feature>
<keyword evidence="5" id="KW-0663">Pyridoxal phosphate</keyword>
<dbReference type="GO" id="GO:0009097">
    <property type="term" value="P:isoleucine biosynthetic process"/>
    <property type="evidence" value="ECO:0007669"/>
    <property type="project" value="TreeGrafter"/>
</dbReference>
<evidence type="ECO:0000256" key="3">
    <source>
        <dbReference type="ARBA" id="ARBA00010869"/>
    </source>
</evidence>
<dbReference type="SUPFAM" id="SSF53686">
    <property type="entry name" value="Tryptophan synthase beta subunit-like PLP-dependent enzymes"/>
    <property type="match status" value="1"/>
</dbReference>
<dbReference type="eggNOG" id="COG1171">
    <property type="taxonomic scope" value="Bacteria"/>
</dbReference>
<dbReference type="InterPro" id="IPR001926">
    <property type="entry name" value="TrpB-like_PALP"/>
</dbReference>
<dbReference type="Proteomes" id="UP000002484">
    <property type="component" value="Chromosome"/>
</dbReference>
<dbReference type="PANTHER" id="PTHR48078">
    <property type="entry name" value="THREONINE DEHYDRATASE, MITOCHONDRIAL-RELATED"/>
    <property type="match status" value="1"/>
</dbReference>
<feature type="region of interest" description="Disordered" evidence="9">
    <location>
        <begin position="1"/>
        <end position="45"/>
    </location>
</feature>
<dbReference type="HOGENOM" id="CLU_021152_4_2_11"/>
<keyword evidence="12" id="KW-1185">Reference proteome</keyword>
<accession>E3J370</accession>
<dbReference type="InterPro" id="IPR050147">
    <property type="entry name" value="Ser/Thr_Dehydratase"/>
</dbReference>
<name>E3J370_PSEI1</name>
<dbReference type="FunCoup" id="E3J370">
    <property type="interactions" value="411"/>
</dbReference>
<dbReference type="RefSeq" id="WP_013427285.1">
    <property type="nucleotide sequence ID" value="NC_014666.1"/>
</dbReference>
<dbReference type="PANTHER" id="PTHR48078:SF6">
    <property type="entry name" value="L-THREONINE DEHYDRATASE CATABOLIC TDCB"/>
    <property type="match status" value="1"/>
</dbReference>
<evidence type="ECO:0000256" key="1">
    <source>
        <dbReference type="ARBA" id="ARBA00001274"/>
    </source>
</evidence>
<evidence type="ECO:0000259" key="10">
    <source>
        <dbReference type="Pfam" id="PF00291"/>
    </source>
</evidence>
<sequence>MTQPAATTPSPRTSGKSGAASGSPDEQADDAADRTTTRTATGPDDLSPAEVAALIRAVDVDRAAATLSGVARRTRVVAHPGLGRRTGAPVWLKCEDEQHTRSFKLRGAYNRVAQADPARRARGLVAASAGNHAQGVAYAAAQFGVDSTIFVPTGANSVKVARTRRWGARVEHVDGGVDAALAAAEAFAAQGDRLMVHPFDDAAVIAGQGTVGLELIEQVPGLRTVVVGVGGGGLAAGIAAALAGHAHGAQVRVVGVQAENASAFADSFHAGRRLCAPADTIADGMAVRTPGRLTLALAASLLDDVVTVDEDAFWEAMVLLRATGGHLVEPAGAAGVAALLRHPGLAQGPTAVVLSGGNIDLATAERVAALTAAATVPATRLA</sequence>
<evidence type="ECO:0000256" key="9">
    <source>
        <dbReference type="SAM" id="MobiDB-lite"/>
    </source>
</evidence>
<comment type="similarity">
    <text evidence="3">Belongs to the serine/threonine dehydratase family.</text>
</comment>
<dbReference type="KEGG" id="fri:FraEuI1c_6183"/>
<feature type="domain" description="Tryptophan synthase beta chain-like PALP" evidence="10">
    <location>
        <begin position="70"/>
        <end position="355"/>
    </location>
</feature>
<dbReference type="OrthoDB" id="9811476at2"/>
<comment type="cofactor">
    <cofactor evidence="2">
        <name>pyridoxal 5'-phosphate</name>
        <dbReference type="ChEBI" id="CHEBI:597326"/>
    </cofactor>
</comment>
<proteinExistence type="inferred from homology"/>
<dbReference type="GO" id="GO:0006565">
    <property type="term" value="P:L-serine catabolic process"/>
    <property type="evidence" value="ECO:0007669"/>
    <property type="project" value="TreeGrafter"/>
</dbReference>
<evidence type="ECO:0000313" key="11">
    <source>
        <dbReference type="EMBL" id="ADP84167.1"/>
    </source>
</evidence>
<evidence type="ECO:0000256" key="7">
    <source>
        <dbReference type="ARBA" id="ARBA00025527"/>
    </source>
</evidence>
<dbReference type="STRING" id="298654.FraEuI1c_6183"/>
<gene>
    <name evidence="11" type="ordered locus">FraEuI1c_6183</name>
</gene>
<dbReference type="Gene3D" id="3.40.50.1100">
    <property type="match status" value="2"/>
</dbReference>
<dbReference type="Pfam" id="PF00291">
    <property type="entry name" value="PALP"/>
    <property type="match status" value="1"/>
</dbReference>
<dbReference type="GO" id="GO:0004794">
    <property type="term" value="F:threonine deaminase activity"/>
    <property type="evidence" value="ECO:0007669"/>
    <property type="project" value="UniProtKB-EC"/>
</dbReference>
<comment type="catalytic activity">
    <reaction evidence="1">
        <text>L-threonine = 2-oxobutanoate + NH4(+)</text>
        <dbReference type="Rhea" id="RHEA:22108"/>
        <dbReference type="ChEBI" id="CHEBI:16763"/>
        <dbReference type="ChEBI" id="CHEBI:28938"/>
        <dbReference type="ChEBI" id="CHEBI:57926"/>
        <dbReference type="EC" id="4.3.1.19"/>
    </reaction>
</comment>
<dbReference type="EC" id="4.3.1.19" evidence="4"/>
<dbReference type="PROSITE" id="PS00165">
    <property type="entry name" value="DEHYDRATASE_SER_THR"/>
    <property type="match status" value="1"/>
</dbReference>
<evidence type="ECO:0000256" key="4">
    <source>
        <dbReference type="ARBA" id="ARBA00012096"/>
    </source>
</evidence>
<reference evidence="11 12" key="1">
    <citation type="submission" date="2010-10" db="EMBL/GenBank/DDBJ databases">
        <title>Complete sequence of Frankia sp. EuI1c.</title>
        <authorList>
            <consortium name="US DOE Joint Genome Institute"/>
            <person name="Lucas S."/>
            <person name="Copeland A."/>
            <person name="Lapidus A."/>
            <person name="Cheng J.-F."/>
            <person name="Bruce D."/>
            <person name="Goodwin L."/>
            <person name="Pitluck S."/>
            <person name="Chertkov O."/>
            <person name="Detter J.C."/>
            <person name="Han C."/>
            <person name="Tapia R."/>
            <person name="Land M."/>
            <person name="Hauser L."/>
            <person name="Jeffries C."/>
            <person name="Kyrpides N."/>
            <person name="Ivanova N."/>
            <person name="Mikhailova N."/>
            <person name="Beauchemin N."/>
            <person name="Sen A."/>
            <person name="Sur S.A."/>
            <person name="Gtari M."/>
            <person name="Wall L."/>
            <person name="Tisa L."/>
            <person name="Woyke T."/>
        </authorList>
    </citation>
    <scope>NUCLEOTIDE SEQUENCE [LARGE SCALE GENOMIC DNA]</scope>
    <source>
        <strain evidence="12">DSM 45817 / CECT 9037 / EuI1c</strain>
    </source>
</reference>
<evidence type="ECO:0000256" key="5">
    <source>
        <dbReference type="ARBA" id="ARBA00022898"/>
    </source>
</evidence>
<dbReference type="FunFam" id="3.40.50.1100:FF:000005">
    <property type="entry name" value="Threonine dehydratase catabolic"/>
    <property type="match status" value="1"/>
</dbReference>
<dbReference type="GO" id="GO:0003941">
    <property type="term" value="F:L-serine ammonia-lyase activity"/>
    <property type="evidence" value="ECO:0007669"/>
    <property type="project" value="TreeGrafter"/>
</dbReference>
<evidence type="ECO:0000256" key="6">
    <source>
        <dbReference type="ARBA" id="ARBA00023239"/>
    </source>
</evidence>
<evidence type="ECO:0000256" key="2">
    <source>
        <dbReference type="ARBA" id="ARBA00001933"/>
    </source>
</evidence>
<dbReference type="InterPro" id="IPR000634">
    <property type="entry name" value="Ser/Thr_deHydtase_PyrdxlP-BS"/>
</dbReference>